<reference evidence="1" key="1">
    <citation type="submission" date="2022-07" db="EMBL/GenBank/DDBJ databases">
        <title>Genome Sequence of Lecanicillium saksenae.</title>
        <authorList>
            <person name="Buettner E."/>
        </authorList>
    </citation>
    <scope>NUCLEOTIDE SEQUENCE</scope>
    <source>
        <strain evidence="1">VT-O1</strain>
    </source>
</reference>
<organism evidence="1 2">
    <name type="scientific">Lecanicillium saksenae</name>
    <dbReference type="NCBI Taxonomy" id="468837"/>
    <lineage>
        <taxon>Eukaryota</taxon>
        <taxon>Fungi</taxon>
        <taxon>Dikarya</taxon>
        <taxon>Ascomycota</taxon>
        <taxon>Pezizomycotina</taxon>
        <taxon>Sordariomycetes</taxon>
        <taxon>Hypocreomycetidae</taxon>
        <taxon>Hypocreales</taxon>
        <taxon>Cordycipitaceae</taxon>
        <taxon>Lecanicillium</taxon>
    </lineage>
</organism>
<sequence>MSPPTHYDPNSPNEMHAPALPAAARVQVSRHTILQPPLSRRGTGPGLILVQHGIDVLTEAVNSAESASLDPEPVQKWAEEGFAVAAITLPRGAEKSDFGDEIIAAATALKVHNSVTNKEGLGFVIYTVDSTELVVGLLPELKRRGVVCVLGYGSVSKPPLDCELPLYIHMAKGESEVSSPAKSANSNVTVATYPDVRDFFFDPRVGTYNAAASAIAHTKSLVFLRKHLDGPHFDLEAIWEEHTYWEFERRSVAQTMATMVFTHYRQAEPYVNHVPTMTGGMGREKLTAFYRDHFIFCNPPDVALNPISRTVGPDRIVDEFIFTCTHTSHIPWLLPSVPPTNAKLSVPMVAIVNIRGDRLYHEHIWWDQAGVLRQAGILPTHVDREDGSRLKLPVAGVEAARLLADERDGTSNEMIIDTAEK</sequence>
<keyword evidence="2" id="KW-1185">Reference proteome</keyword>
<evidence type="ECO:0000313" key="2">
    <source>
        <dbReference type="Proteomes" id="UP001148737"/>
    </source>
</evidence>
<comment type="caution">
    <text evidence="1">The sequence shown here is derived from an EMBL/GenBank/DDBJ whole genome shotgun (WGS) entry which is preliminary data.</text>
</comment>
<gene>
    <name evidence="1" type="ORF">NLG97_g7393</name>
</gene>
<protein>
    <submittedName>
        <fullName evidence="1">Uncharacterized protein</fullName>
    </submittedName>
</protein>
<evidence type="ECO:0000313" key="1">
    <source>
        <dbReference type="EMBL" id="KAJ3483080.1"/>
    </source>
</evidence>
<accession>A0ACC1QQS4</accession>
<proteinExistence type="predicted"/>
<dbReference type="Proteomes" id="UP001148737">
    <property type="component" value="Unassembled WGS sequence"/>
</dbReference>
<name>A0ACC1QQS4_9HYPO</name>
<dbReference type="EMBL" id="JANAKD010001124">
    <property type="protein sequence ID" value="KAJ3483080.1"/>
    <property type="molecule type" value="Genomic_DNA"/>
</dbReference>